<evidence type="ECO:0000313" key="1">
    <source>
        <dbReference type="EMBL" id="MFC3530424.1"/>
    </source>
</evidence>
<sequence>MESAAFDVFSTGLPEEDAAMRIKMGTSVPKMGTTVHLDADQAAYRKAIADTLRRELGHTHQAIKTVMRWTGASERTAKYWLSGERGPSGEHLIRLAQHSDAVLITILTMAERLPEQRRQHRCAGCPARDLVLQNLGQEWKLSEGS</sequence>
<organism evidence="1 2">
    <name type="scientific">Paracoccus mangrovi</name>
    <dbReference type="NCBI Taxonomy" id="1715645"/>
    <lineage>
        <taxon>Bacteria</taxon>
        <taxon>Pseudomonadati</taxon>
        <taxon>Pseudomonadota</taxon>
        <taxon>Alphaproteobacteria</taxon>
        <taxon>Rhodobacterales</taxon>
        <taxon>Paracoccaceae</taxon>
        <taxon>Paracoccus</taxon>
    </lineage>
</organism>
<name>A0ABV7R7U6_9RHOB</name>
<keyword evidence="2" id="KW-1185">Reference proteome</keyword>
<protein>
    <submittedName>
        <fullName evidence="1">XRE family transcriptional regulator</fullName>
    </submittedName>
</protein>
<accession>A0ABV7R7U6</accession>
<gene>
    <name evidence="1" type="ORF">ACFOMH_19840</name>
</gene>
<dbReference type="Proteomes" id="UP001595721">
    <property type="component" value="Unassembled WGS sequence"/>
</dbReference>
<dbReference type="EMBL" id="JBHRXJ010000026">
    <property type="protein sequence ID" value="MFC3530424.1"/>
    <property type="molecule type" value="Genomic_DNA"/>
</dbReference>
<evidence type="ECO:0000313" key="2">
    <source>
        <dbReference type="Proteomes" id="UP001595721"/>
    </source>
</evidence>
<dbReference type="RefSeq" id="WP_377746642.1">
    <property type="nucleotide sequence ID" value="NZ_JBHRXJ010000026.1"/>
</dbReference>
<comment type="caution">
    <text evidence="1">The sequence shown here is derived from an EMBL/GenBank/DDBJ whole genome shotgun (WGS) entry which is preliminary data.</text>
</comment>
<reference evidence="2" key="1">
    <citation type="journal article" date="2019" name="Int. J. Syst. Evol. Microbiol.">
        <title>The Global Catalogue of Microorganisms (GCM) 10K type strain sequencing project: providing services to taxonomists for standard genome sequencing and annotation.</title>
        <authorList>
            <consortium name="The Broad Institute Genomics Platform"/>
            <consortium name="The Broad Institute Genome Sequencing Center for Infectious Disease"/>
            <person name="Wu L."/>
            <person name="Ma J."/>
        </authorList>
    </citation>
    <scope>NUCLEOTIDE SEQUENCE [LARGE SCALE GENOMIC DNA]</scope>
    <source>
        <strain evidence="2">KCTC 42899</strain>
    </source>
</reference>
<proteinExistence type="predicted"/>